<evidence type="ECO:0000256" key="13">
    <source>
        <dbReference type="SAM" id="Phobius"/>
    </source>
</evidence>
<reference evidence="14 15" key="1">
    <citation type="submission" date="2016-10" db="EMBL/GenBank/DDBJ databases">
        <authorList>
            <person name="de Groot N.N."/>
        </authorList>
    </citation>
    <scope>NUCLEOTIDE SEQUENCE [LARGE SCALE GENOMIC DNA]</scope>
    <source>
        <strain evidence="14 15">DSM 9179</strain>
    </source>
</reference>
<keyword evidence="10" id="KW-0406">Ion transport</keyword>
<dbReference type="InterPro" id="IPR002528">
    <property type="entry name" value="MATE_fam"/>
</dbReference>
<dbReference type="EMBL" id="FOJI01000001">
    <property type="protein sequence ID" value="SEV86914.1"/>
    <property type="molecule type" value="Genomic_DNA"/>
</dbReference>
<feature type="transmembrane region" description="Helical" evidence="13">
    <location>
        <begin position="59"/>
        <end position="79"/>
    </location>
</feature>
<dbReference type="CDD" id="cd13138">
    <property type="entry name" value="MATE_yoeA_like"/>
    <property type="match status" value="1"/>
</dbReference>
<evidence type="ECO:0000256" key="6">
    <source>
        <dbReference type="ARBA" id="ARBA00022449"/>
    </source>
</evidence>
<sequence length="446" mass="48964">MNNMTTGSISSHLVKYTIPLILGNLFQLTYNAVDSIIVGRYAGKEALAAVGTANPVMNIMIFFIIGICLGASVLMSEFFGAGDKEKFRKEVATTLVFGAFFILIISFVGILLARPILNIMGVPEEILASATSYLQIILMGLIFTFFYNAFASALKSIGDSKTPLIFLAIAAVLNGCLDMVFVAGFGLGVTGAALATIIAEAVSAILCLCYIYKKVPLLRLKVNELRIETKLLKRTIHYAWATALQQSCLYIGKLVIQGVINPLGIDAIATFNAVNRVDDFAFTPQQSIAQSVTTFVAQNRGAKKKDRIMKGFHGGIKLEMIYWVFICAVTYFGAVPIMRLFATGGDSQIVVMGTSYLHLMAIFYLLPAFTNVIQGFFRGMGNMKITLISTLVQMIFRVLAVFILAPRFGMTGVAYACFIGWIAMLLAELPYYFYYKRKNEILNIQS</sequence>
<dbReference type="Proteomes" id="UP000199701">
    <property type="component" value="Unassembled WGS sequence"/>
</dbReference>
<dbReference type="PANTHER" id="PTHR43298">
    <property type="entry name" value="MULTIDRUG RESISTANCE PROTEIN NORM-RELATED"/>
    <property type="match status" value="1"/>
</dbReference>
<evidence type="ECO:0000256" key="4">
    <source>
        <dbReference type="ARBA" id="ARBA00020268"/>
    </source>
</evidence>
<dbReference type="GO" id="GO:0006811">
    <property type="term" value="P:monoatomic ion transport"/>
    <property type="evidence" value="ECO:0007669"/>
    <property type="project" value="UniProtKB-KW"/>
</dbReference>
<evidence type="ECO:0000256" key="5">
    <source>
        <dbReference type="ARBA" id="ARBA00022448"/>
    </source>
</evidence>
<keyword evidence="7" id="KW-1003">Cell membrane</keyword>
<keyword evidence="15" id="KW-1185">Reference proteome</keyword>
<dbReference type="PANTHER" id="PTHR43298:SF2">
    <property type="entry name" value="FMN_FAD EXPORTER YEEO-RELATED"/>
    <property type="match status" value="1"/>
</dbReference>
<feature type="transmembrane region" description="Helical" evidence="13">
    <location>
        <begin position="91"/>
        <end position="113"/>
    </location>
</feature>
<dbReference type="PIRSF" id="PIRSF006603">
    <property type="entry name" value="DinF"/>
    <property type="match status" value="1"/>
</dbReference>
<feature type="transmembrane region" description="Helical" evidence="13">
    <location>
        <begin position="412"/>
        <end position="434"/>
    </location>
</feature>
<dbReference type="Pfam" id="PF01554">
    <property type="entry name" value="MatE"/>
    <property type="match status" value="2"/>
</dbReference>
<dbReference type="RefSeq" id="WP_242940937.1">
    <property type="nucleotide sequence ID" value="NZ_FOJI01000001.1"/>
</dbReference>
<dbReference type="GO" id="GO:0005886">
    <property type="term" value="C:plasma membrane"/>
    <property type="evidence" value="ECO:0007669"/>
    <property type="project" value="UniProtKB-SubCell"/>
</dbReference>
<keyword evidence="6" id="KW-0050">Antiport</keyword>
<proteinExistence type="inferred from homology"/>
<evidence type="ECO:0000313" key="15">
    <source>
        <dbReference type="Proteomes" id="UP000199701"/>
    </source>
</evidence>
<feature type="transmembrane region" description="Helical" evidence="13">
    <location>
        <begin position="354"/>
        <end position="373"/>
    </location>
</feature>
<evidence type="ECO:0000256" key="12">
    <source>
        <dbReference type="ARBA" id="ARBA00031636"/>
    </source>
</evidence>
<dbReference type="GO" id="GO:0015297">
    <property type="term" value="F:antiporter activity"/>
    <property type="evidence" value="ECO:0007669"/>
    <property type="project" value="UniProtKB-KW"/>
</dbReference>
<feature type="transmembrane region" description="Helical" evidence="13">
    <location>
        <begin position="192"/>
        <end position="212"/>
    </location>
</feature>
<feature type="transmembrane region" description="Helical" evidence="13">
    <location>
        <begin position="164"/>
        <end position="186"/>
    </location>
</feature>
<evidence type="ECO:0000256" key="2">
    <source>
        <dbReference type="ARBA" id="ARBA00004651"/>
    </source>
</evidence>
<name>A0A1I0MG38_9FIRM</name>
<evidence type="ECO:0000313" key="14">
    <source>
        <dbReference type="EMBL" id="SEV86914.1"/>
    </source>
</evidence>
<evidence type="ECO:0000256" key="8">
    <source>
        <dbReference type="ARBA" id="ARBA00022692"/>
    </source>
</evidence>
<dbReference type="STRING" id="99656.SAMN05421659_101467"/>
<keyword evidence="5" id="KW-0813">Transport</keyword>
<evidence type="ECO:0000256" key="7">
    <source>
        <dbReference type="ARBA" id="ARBA00022475"/>
    </source>
</evidence>
<keyword evidence="11 13" id="KW-0472">Membrane</keyword>
<evidence type="ECO:0000256" key="10">
    <source>
        <dbReference type="ARBA" id="ARBA00023065"/>
    </source>
</evidence>
<organism evidence="14 15">
    <name type="scientific">[Clostridium] fimetarium</name>
    <dbReference type="NCBI Taxonomy" id="99656"/>
    <lineage>
        <taxon>Bacteria</taxon>
        <taxon>Bacillati</taxon>
        <taxon>Bacillota</taxon>
        <taxon>Clostridia</taxon>
        <taxon>Lachnospirales</taxon>
        <taxon>Lachnospiraceae</taxon>
    </lineage>
</organism>
<accession>A0A1I0MG38</accession>
<evidence type="ECO:0000256" key="1">
    <source>
        <dbReference type="ARBA" id="ARBA00003408"/>
    </source>
</evidence>
<evidence type="ECO:0000256" key="9">
    <source>
        <dbReference type="ARBA" id="ARBA00022989"/>
    </source>
</evidence>
<evidence type="ECO:0000256" key="11">
    <source>
        <dbReference type="ARBA" id="ARBA00023136"/>
    </source>
</evidence>
<dbReference type="InterPro" id="IPR050222">
    <property type="entry name" value="MATE_MdtK"/>
</dbReference>
<dbReference type="NCBIfam" id="TIGR00797">
    <property type="entry name" value="matE"/>
    <property type="match status" value="1"/>
</dbReference>
<feature type="transmembrane region" description="Helical" evidence="13">
    <location>
        <begin position="385"/>
        <end position="406"/>
    </location>
</feature>
<feature type="transmembrane region" description="Helical" evidence="13">
    <location>
        <begin position="133"/>
        <end position="152"/>
    </location>
</feature>
<protein>
    <recommendedName>
        <fullName evidence="4">Probable multidrug resistance protein NorM</fullName>
    </recommendedName>
    <alternativeName>
        <fullName evidence="12">Multidrug-efflux transporter</fullName>
    </alternativeName>
</protein>
<gene>
    <name evidence="14" type="ORF">SAMN05421659_101467</name>
</gene>
<comment type="function">
    <text evidence="1">Multidrug efflux pump.</text>
</comment>
<comment type="subcellular location">
    <subcellularLocation>
        <location evidence="2">Cell membrane</location>
        <topology evidence="2">Multi-pass membrane protein</topology>
    </subcellularLocation>
</comment>
<feature type="transmembrane region" description="Helical" evidence="13">
    <location>
        <begin position="320"/>
        <end position="342"/>
    </location>
</feature>
<keyword evidence="9 13" id="KW-1133">Transmembrane helix</keyword>
<evidence type="ECO:0000256" key="3">
    <source>
        <dbReference type="ARBA" id="ARBA00010199"/>
    </source>
</evidence>
<dbReference type="GO" id="GO:0042910">
    <property type="term" value="F:xenobiotic transmembrane transporter activity"/>
    <property type="evidence" value="ECO:0007669"/>
    <property type="project" value="InterPro"/>
</dbReference>
<keyword evidence="8 13" id="KW-0812">Transmembrane</keyword>
<dbReference type="AlphaFoldDB" id="A0A1I0MG38"/>
<dbReference type="InterPro" id="IPR048279">
    <property type="entry name" value="MdtK-like"/>
</dbReference>
<comment type="similarity">
    <text evidence="3">Belongs to the multi antimicrobial extrusion (MATE) (TC 2.A.66.1) family.</text>
</comment>